<dbReference type="SUPFAM" id="SSF51735">
    <property type="entry name" value="NAD(P)-binding Rossmann-fold domains"/>
    <property type="match status" value="1"/>
</dbReference>
<sequence>MRIAVAGSSGLIGSALVPALRESGHDVVRLVRREPLTDDEIGWQPEEFGVAPGSLDGVEAVVNLCGAGVGDHRWTGHYKQVLRDSRMVPTEVLVEQVRALGIPLLVSGSATGYYGDTGSRQVVESSPAGGGFLADLAKDWEQTALTAADDARVVLLRTAPVLSPSGGLLGKLRPLFTLGLGGRLGDGKQYFPWISLRDMVRAIDFLIATESVVGPVNMCGPRAVTNAEFTKAFGRVAHRPTPFVVPGPLMKLAGGELAEEMILGGQNVVPKVLTDHDFEFLDQDVEEALEYAREQS</sequence>
<feature type="domain" description="DUF1731" evidence="3">
    <location>
        <begin position="245"/>
        <end position="290"/>
    </location>
</feature>
<dbReference type="InterPro" id="IPR013549">
    <property type="entry name" value="DUF1731"/>
</dbReference>
<dbReference type="OrthoDB" id="9801773at2"/>
<dbReference type="Gene3D" id="3.40.50.720">
    <property type="entry name" value="NAD(P)-binding Rossmann-like Domain"/>
    <property type="match status" value="1"/>
</dbReference>
<name>A0A1N7GAM6_9NOCA</name>
<proteinExistence type="inferred from homology"/>
<dbReference type="PANTHER" id="PTHR11092">
    <property type="entry name" value="SUGAR NUCLEOTIDE EPIMERASE RELATED"/>
    <property type="match status" value="1"/>
</dbReference>
<dbReference type="Pfam" id="PF01370">
    <property type="entry name" value="Epimerase"/>
    <property type="match status" value="1"/>
</dbReference>
<dbReference type="AlphaFoldDB" id="A0A1N7GAM6"/>
<dbReference type="Proteomes" id="UP000186218">
    <property type="component" value="Unassembled WGS sequence"/>
</dbReference>
<keyword evidence="5" id="KW-1185">Reference proteome</keyword>
<organism evidence="4 5">
    <name type="scientific">Williamsia sterculiae</name>
    <dbReference type="NCBI Taxonomy" id="1344003"/>
    <lineage>
        <taxon>Bacteria</taxon>
        <taxon>Bacillati</taxon>
        <taxon>Actinomycetota</taxon>
        <taxon>Actinomycetes</taxon>
        <taxon>Mycobacteriales</taxon>
        <taxon>Nocardiaceae</taxon>
        <taxon>Williamsia</taxon>
    </lineage>
</organism>
<dbReference type="RefSeq" id="WP_076480215.1">
    <property type="nucleotide sequence ID" value="NZ_FTNT01000007.1"/>
</dbReference>
<feature type="domain" description="NAD-dependent epimerase/dehydratase" evidence="2">
    <location>
        <begin position="3"/>
        <end position="209"/>
    </location>
</feature>
<accession>A0A1N7GAM6</accession>
<evidence type="ECO:0000313" key="4">
    <source>
        <dbReference type="EMBL" id="SIS09601.1"/>
    </source>
</evidence>
<dbReference type="InterPro" id="IPR001509">
    <property type="entry name" value="Epimerase_deHydtase"/>
</dbReference>
<dbReference type="STRING" id="1344003.SAMN05445060_2661"/>
<dbReference type="Pfam" id="PF08338">
    <property type="entry name" value="DUF1731"/>
    <property type="match status" value="1"/>
</dbReference>
<dbReference type="PANTHER" id="PTHR11092:SF0">
    <property type="entry name" value="EPIMERASE FAMILY PROTEIN SDR39U1"/>
    <property type="match status" value="1"/>
</dbReference>
<evidence type="ECO:0008006" key="6">
    <source>
        <dbReference type="Google" id="ProtNLM"/>
    </source>
</evidence>
<protein>
    <recommendedName>
        <fullName evidence="6">TIGR01777 family protein</fullName>
    </recommendedName>
</protein>
<reference evidence="4 5" key="1">
    <citation type="submission" date="2017-01" db="EMBL/GenBank/DDBJ databases">
        <authorList>
            <person name="Mah S.A."/>
            <person name="Swanson W.J."/>
            <person name="Moy G.W."/>
            <person name="Vacquier V.D."/>
        </authorList>
    </citation>
    <scope>NUCLEOTIDE SEQUENCE [LARGE SCALE GENOMIC DNA]</scope>
    <source>
        <strain evidence="4 5">CPCC 203464</strain>
    </source>
</reference>
<comment type="similarity">
    <text evidence="1">Belongs to the NAD(P)-dependent epimerase/dehydratase family. SDR39U1 subfamily.</text>
</comment>
<dbReference type="InterPro" id="IPR036291">
    <property type="entry name" value="NAD(P)-bd_dom_sf"/>
</dbReference>
<evidence type="ECO:0000256" key="1">
    <source>
        <dbReference type="ARBA" id="ARBA00009353"/>
    </source>
</evidence>
<gene>
    <name evidence="4" type="ORF">SAMN05445060_2661</name>
</gene>
<evidence type="ECO:0000313" key="5">
    <source>
        <dbReference type="Proteomes" id="UP000186218"/>
    </source>
</evidence>
<dbReference type="InterPro" id="IPR010099">
    <property type="entry name" value="SDR39U1"/>
</dbReference>
<dbReference type="EMBL" id="FTNT01000007">
    <property type="protein sequence ID" value="SIS09601.1"/>
    <property type="molecule type" value="Genomic_DNA"/>
</dbReference>
<evidence type="ECO:0000259" key="3">
    <source>
        <dbReference type="Pfam" id="PF08338"/>
    </source>
</evidence>
<evidence type="ECO:0000259" key="2">
    <source>
        <dbReference type="Pfam" id="PF01370"/>
    </source>
</evidence>
<dbReference type="NCBIfam" id="TIGR01777">
    <property type="entry name" value="yfcH"/>
    <property type="match status" value="1"/>
</dbReference>